<evidence type="ECO:0000256" key="1">
    <source>
        <dbReference type="SAM" id="MobiDB-lite"/>
    </source>
</evidence>
<sequence>MQPTTSDAPRTLQGATTEHLTHLSLRELLQRLAACEESLRSTQPVQAVHDGLRDREEVLQDEARITRELRRRRHLRRLRPHPEERRHSAAWPRPPW</sequence>
<dbReference type="RefSeq" id="WP_345501857.1">
    <property type="nucleotide sequence ID" value="NZ_BAABLO010000004.1"/>
</dbReference>
<dbReference type="EMBL" id="BAABLO010000004">
    <property type="protein sequence ID" value="GAA4716670.1"/>
    <property type="molecule type" value="Genomic_DNA"/>
</dbReference>
<accession>A0ABP8XWC4</accession>
<evidence type="ECO:0000313" key="2">
    <source>
        <dbReference type="EMBL" id="GAA4716670.1"/>
    </source>
</evidence>
<gene>
    <name evidence="2" type="ORF">GCM10025782_12080</name>
</gene>
<evidence type="ECO:0000313" key="3">
    <source>
        <dbReference type="Proteomes" id="UP001500556"/>
    </source>
</evidence>
<dbReference type="Proteomes" id="UP001500556">
    <property type="component" value="Unassembled WGS sequence"/>
</dbReference>
<organism evidence="2 3">
    <name type="scientific">Pedococcus ginsenosidimutans</name>
    <dbReference type="NCBI Taxonomy" id="490570"/>
    <lineage>
        <taxon>Bacteria</taxon>
        <taxon>Bacillati</taxon>
        <taxon>Actinomycetota</taxon>
        <taxon>Actinomycetes</taxon>
        <taxon>Micrococcales</taxon>
        <taxon>Intrasporangiaceae</taxon>
        <taxon>Pedococcus</taxon>
    </lineage>
</organism>
<name>A0ABP8XWC4_9MICO</name>
<proteinExistence type="predicted"/>
<keyword evidence="3" id="KW-1185">Reference proteome</keyword>
<comment type="caution">
    <text evidence="2">The sequence shown here is derived from an EMBL/GenBank/DDBJ whole genome shotgun (WGS) entry which is preliminary data.</text>
</comment>
<feature type="region of interest" description="Disordered" evidence="1">
    <location>
        <begin position="76"/>
        <end position="96"/>
    </location>
</feature>
<protein>
    <submittedName>
        <fullName evidence="2">Uncharacterized protein</fullName>
    </submittedName>
</protein>
<reference evidence="3" key="1">
    <citation type="journal article" date="2019" name="Int. J. Syst. Evol. Microbiol.">
        <title>The Global Catalogue of Microorganisms (GCM) 10K type strain sequencing project: providing services to taxonomists for standard genome sequencing and annotation.</title>
        <authorList>
            <consortium name="The Broad Institute Genomics Platform"/>
            <consortium name="The Broad Institute Genome Sequencing Center for Infectious Disease"/>
            <person name="Wu L."/>
            <person name="Ma J."/>
        </authorList>
    </citation>
    <scope>NUCLEOTIDE SEQUENCE [LARGE SCALE GENOMIC DNA]</scope>
    <source>
        <strain evidence="3">JCM 18961</strain>
    </source>
</reference>